<accession>A0A841FM56</accession>
<dbReference type="AlphaFoldDB" id="A0A841FM56"/>
<reference evidence="2 3" key="1">
    <citation type="submission" date="2020-08" db="EMBL/GenBank/DDBJ databases">
        <title>Genomic Encyclopedia of Type Strains, Phase IV (KMG-IV): sequencing the most valuable type-strain genomes for metagenomic binning, comparative biology and taxonomic classification.</title>
        <authorList>
            <person name="Goeker M."/>
        </authorList>
    </citation>
    <scope>NUCLEOTIDE SEQUENCE [LARGE SCALE GENOMIC DNA]</scope>
    <source>
        <strain evidence="2 3">YIM 65646</strain>
    </source>
</reference>
<feature type="signal peptide" evidence="1">
    <location>
        <begin position="1"/>
        <end position="29"/>
    </location>
</feature>
<protein>
    <submittedName>
        <fullName evidence="2">Uncharacterized protein</fullName>
    </submittedName>
</protein>
<dbReference type="Proteomes" id="UP000548476">
    <property type="component" value="Unassembled WGS sequence"/>
</dbReference>
<feature type="chain" id="PRO_5032496224" evidence="1">
    <location>
        <begin position="30"/>
        <end position="92"/>
    </location>
</feature>
<evidence type="ECO:0000256" key="1">
    <source>
        <dbReference type="SAM" id="SignalP"/>
    </source>
</evidence>
<dbReference type="EMBL" id="JACHGT010000010">
    <property type="protein sequence ID" value="MBB6036944.1"/>
    <property type="molecule type" value="Genomic_DNA"/>
</dbReference>
<proteinExistence type="predicted"/>
<keyword evidence="3" id="KW-1185">Reference proteome</keyword>
<dbReference type="RefSeq" id="WP_184789771.1">
    <property type="nucleotide sequence ID" value="NZ_BONT01000056.1"/>
</dbReference>
<name>A0A841FM56_9ACTN</name>
<sequence>MLKRFAGITLASVAALGTTVALSVTPAQADPWVYGGDSYVEPDPNDSGGKDAGSWMYSGNGSYSVSFQAYDEKLTVHDNLADGERAHAQVKI</sequence>
<evidence type="ECO:0000313" key="2">
    <source>
        <dbReference type="EMBL" id="MBB6036944.1"/>
    </source>
</evidence>
<organism evidence="2 3">
    <name type="scientific">Phytomonospora endophytica</name>
    <dbReference type="NCBI Taxonomy" id="714109"/>
    <lineage>
        <taxon>Bacteria</taxon>
        <taxon>Bacillati</taxon>
        <taxon>Actinomycetota</taxon>
        <taxon>Actinomycetes</taxon>
        <taxon>Micromonosporales</taxon>
        <taxon>Micromonosporaceae</taxon>
        <taxon>Phytomonospora</taxon>
    </lineage>
</organism>
<gene>
    <name evidence="2" type="ORF">HNR73_004817</name>
</gene>
<keyword evidence="1" id="KW-0732">Signal</keyword>
<comment type="caution">
    <text evidence="2">The sequence shown here is derived from an EMBL/GenBank/DDBJ whole genome shotgun (WGS) entry which is preliminary data.</text>
</comment>
<evidence type="ECO:0000313" key="3">
    <source>
        <dbReference type="Proteomes" id="UP000548476"/>
    </source>
</evidence>